<organism evidence="1 2">
    <name type="scientific">Sesamum alatum</name>
    <dbReference type="NCBI Taxonomy" id="300844"/>
    <lineage>
        <taxon>Eukaryota</taxon>
        <taxon>Viridiplantae</taxon>
        <taxon>Streptophyta</taxon>
        <taxon>Embryophyta</taxon>
        <taxon>Tracheophyta</taxon>
        <taxon>Spermatophyta</taxon>
        <taxon>Magnoliopsida</taxon>
        <taxon>eudicotyledons</taxon>
        <taxon>Gunneridae</taxon>
        <taxon>Pentapetalae</taxon>
        <taxon>asterids</taxon>
        <taxon>lamiids</taxon>
        <taxon>Lamiales</taxon>
        <taxon>Pedaliaceae</taxon>
        <taxon>Sesamum</taxon>
    </lineage>
</organism>
<dbReference type="AlphaFoldDB" id="A0AAE2CC75"/>
<gene>
    <name evidence="1" type="ORF">Salat_2509300</name>
</gene>
<sequence length="103" mass="11814">MERCFIRELVRKFESGSSKARQPSDEAIHSAVAAVNIIFSTKLTFNIGQARLNHLKERHETFSWLISRLGEMPSAQAYRFDTESAWDELKIIFGVPEMSHSTQ</sequence>
<protein>
    <submittedName>
        <fullName evidence="1">Uncharacterized protein</fullName>
    </submittedName>
</protein>
<keyword evidence="2" id="KW-1185">Reference proteome</keyword>
<dbReference type="EMBL" id="JACGWO010000010">
    <property type="protein sequence ID" value="KAK4416838.1"/>
    <property type="molecule type" value="Genomic_DNA"/>
</dbReference>
<reference evidence="1" key="2">
    <citation type="journal article" date="2024" name="Plant">
        <title>Genomic evolution and insights into agronomic trait innovations of Sesamum species.</title>
        <authorList>
            <person name="Miao H."/>
            <person name="Wang L."/>
            <person name="Qu L."/>
            <person name="Liu H."/>
            <person name="Sun Y."/>
            <person name="Le M."/>
            <person name="Wang Q."/>
            <person name="Wei S."/>
            <person name="Zheng Y."/>
            <person name="Lin W."/>
            <person name="Duan Y."/>
            <person name="Cao H."/>
            <person name="Xiong S."/>
            <person name="Wang X."/>
            <person name="Wei L."/>
            <person name="Li C."/>
            <person name="Ma Q."/>
            <person name="Ju M."/>
            <person name="Zhao R."/>
            <person name="Li G."/>
            <person name="Mu C."/>
            <person name="Tian Q."/>
            <person name="Mei H."/>
            <person name="Zhang T."/>
            <person name="Gao T."/>
            <person name="Zhang H."/>
        </authorList>
    </citation>
    <scope>NUCLEOTIDE SEQUENCE</scope>
    <source>
        <strain evidence="1">3651</strain>
    </source>
</reference>
<evidence type="ECO:0000313" key="2">
    <source>
        <dbReference type="Proteomes" id="UP001293254"/>
    </source>
</evidence>
<name>A0AAE2CC75_9LAMI</name>
<evidence type="ECO:0000313" key="1">
    <source>
        <dbReference type="EMBL" id="KAK4416838.1"/>
    </source>
</evidence>
<reference evidence="1" key="1">
    <citation type="submission" date="2020-06" db="EMBL/GenBank/DDBJ databases">
        <authorList>
            <person name="Li T."/>
            <person name="Hu X."/>
            <person name="Zhang T."/>
            <person name="Song X."/>
            <person name="Zhang H."/>
            <person name="Dai N."/>
            <person name="Sheng W."/>
            <person name="Hou X."/>
            <person name="Wei L."/>
        </authorList>
    </citation>
    <scope>NUCLEOTIDE SEQUENCE</scope>
    <source>
        <strain evidence="1">3651</strain>
        <tissue evidence="1">Leaf</tissue>
    </source>
</reference>
<accession>A0AAE2CC75</accession>
<dbReference type="Proteomes" id="UP001293254">
    <property type="component" value="Unassembled WGS sequence"/>
</dbReference>
<proteinExistence type="predicted"/>
<comment type="caution">
    <text evidence="1">The sequence shown here is derived from an EMBL/GenBank/DDBJ whole genome shotgun (WGS) entry which is preliminary data.</text>
</comment>